<keyword evidence="14" id="KW-0966">Cell projection</keyword>
<keyword evidence="4" id="KW-1003">Cell membrane</keyword>
<dbReference type="Pfam" id="PF08345">
    <property type="entry name" value="YscJ_FliF_C"/>
    <property type="match status" value="1"/>
</dbReference>
<dbReference type="GO" id="GO:0071973">
    <property type="term" value="P:bacterial-type flagellum-dependent cell motility"/>
    <property type="evidence" value="ECO:0007669"/>
    <property type="project" value="InterPro"/>
</dbReference>
<dbReference type="PRINTS" id="PR01009">
    <property type="entry name" value="FLGMRINGFLIF"/>
</dbReference>
<dbReference type="Pfam" id="PF01514">
    <property type="entry name" value="YscJ_FliF"/>
    <property type="match status" value="1"/>
</dbReference>
<protein>
    <recommendedName>
        <fullName evidence="9">Flagellar M-ring protein</fullName>
    </recommendedName>
</protein>
<dbReference type="Proteomes" id="UP000183952">
    <property type="component" value="Unassembled WGS sequence"/>
</dbReference>
<comment type="function">
    <text evidence="9">The M ring may be actively involved in energy transduction.</text>
</comment>
<keyword evidence="6 11" id="KW-1133">Transmembrane helix</keyword>
<evidence type="ECO:0000256" key="8">
    <source>
        <dbReference type="ARBA" id="ARBA00023143"/>
    </source>
</evidence>
<dbReference type="GO" id="GO:0009431">
    <property type="term" value="C:bacterial-type flagellum basal body, MS ring"/>
    <property type="evidence" value="ECO:0007669"/>
    <property type="project" value="InterPro"/>
</dbReference>
<dbReference type="PIRSF" id="PIRSF004862">
    <property type="entry name" value="FliF"/>
    <property type="match status" value="1"/>
</dbReference>
<evidence type="ECO:0000256" key="6">
    <source>
        <dbReference type="ARBA" id="ARBA00022989"/>
    </source>
</evidence>
<evidence type="ECO:0000256" key="10">
    <source>
        <dbReference type="SAM" id="MobiDB-lite"/>
    </source>
</evidence>
<feature type="region of interest" description="Disordered" evidence="10">
    <location>
        <begin position="300"/>
        <end position="327"/>
    </location>
</feature>
<evidence type="ECO:0000256" key="5">
    <source>
        <dbReference type="ARBA" id="ARBA00022692"/>
    </source>
</evidence>
<dbReference type="RefSeq" id="WP_072902367.1">
    <property type="nucleotide sequence ID" value="NZ_FRAD01000005.1"/>
</dbReference>
<proteinExistence type="inferred from homology"/>
<dbReference type="AlphaFoldDB" id="A0A1M6LAT8"/>
<evidence type="ECO:0000256" key="11">
    <source>
        <dbReference type="SAM" id="Phobius"/>
    </source>
</evidence>
<name>A0A1M6LAT8_9CLOT</name>
<accession>A0A1M6LAT8</accession>
<dbReference type="Gene3D" id="3.30.300.30">
    <property type="match status" value="1"/>
</dbReference>
<dbReference type="InterPro" id="IPR000067">
    <property type="entry name" value="FlgMring_FliF"/>
</dbReference>
<feature type="transmembrane region" description="Helical" evidence="11">
    <location>
        <begin position="438"/>
        <end position="455"/>
    </location>
</feature>
<evidence type="ECO:0000256" key="7">
    <source>
        <dbReference type="ARBA" id="ARBA00023136"/>
    </source>
</evidence>
<sequence length="530" mass="59103">MGKLTEKVSGIKGKWKALSKGKKITIISAIIGTLLIIAYICFSVFRTEYAVLFSNLDSKDSGSVIDYLKEQNIDYKVQGNSIMVPKQDISKTRMETLSKVDFKNGSVGLELFESDSMVLTDFENNVKYQRALQGEIELMIKSFEEVENCKVLLKLVEKDTFAIKESTEAASAAIYIKLKSGVKSLQDNQVKAIVSLVTGAVPNIQRENVNIAVNDIQLVTDKLFDDEEDVAKGQVSTDKQREMINNKEESMKEKVLEILKPVYGSGVKVSVNVDLNFNAVQTDSKNYSPGVVVSENIIETNDKNKTPDKTTSSPVDNNLSPVVVDGEGTSTEYTYKDETRNYQVPSVNRTEVEAPGKINKINISVAIDETKAKLDDLSRLKIEEAVMSAAGIDKTRGDTVSIQGFVFADSKNPLMDEAKNQMNSTSNQNLQKTLERNLIMAILGIILLIVMLVVYKKVWGKKDIEEDDVGLDEIMESVIQPKGREDKFEPIVFESETPTTHMESEVKKYAQNQPEQVVDIVKSWLAEDER</sequence>
<dbReference type="OrthoDB" id="9807026at2"/>
<evidence type="ECO:0000256" key="9">
    <source>
        <dbReference type="PIRNR" id="PIRNR004862"/>
    </source>
</evidence>
<dbReference type="NCBIfam" id="TIGR00206">
    <property type="entry name" value="fliF"/>
    <property type="match status" value="1"/>
</dbReference>
<evidence type="ECO:0000256" key="3">
    <source>
        <dbReference type="ARBA" id="ARBA00007971"/>
    </source>
</evidence>
<keyword evidence="7 11" id="KW-0472">Membrane</keyword>
<evidence type="ECO:0000259" key="13">
    <source>
        <dbReference type="Pfam" id="PF08345"/>
    </source>
</evidence>
<keyword evidence="8 9" id="KW-0975">Bacterial flagellum</keyword>
<dbReference type="EMBL" id="FRAD01000005">
    <property type="protein sequence ID" value="SHJ68284.1"/>
    <property type="molecule type" value="Genomic_DNA"/>
</dbReference>
<dbReference type="GO" id="GO:0003774">
    <property type="term" value="F:cytoskeletal motor activity"/>
    <property type="evidence" value="ECO:0007669"/>
    <property type="project" value="InterPro"/>
</dbReference>
<dbReference type="InterPro" id="IPR006182">
    <property type="entry name" value="FliF_N_dom"/>
</dbReference>
<feature type="transmembrane region" description="Helical" evidence="11">
    <location>
        <begin position="24"/>
        <end position="45"/>
    </location>
</feature>
<comment type="similarity">
    <text evidence="3 9">Belongs to the FliF family.</text>
</comment>
<dbReference type="STRING" id="1121331.SAMN02745248_00689"/>
<gene>
    <name evidence="14" type="ORF">SAMN02745248_00689</name>
</gene>
<dbReference type="PANTHER" id="PTHR30046:SF0">
    <property type="entry name" value="FLAGELLAR M-RING PROTEIN"/>
    <property type="match status" value="1"/>
</dbReference>
<feature type="domain" description="Flagellar M-ring C-terminal" evidence="13">
    <location>
        <begin position="259"/>
        <end position="407"/>
    </location>
</feature>
<dbReference type="InterPro" id="IPR045851">
    <property type="entry name" value="AMP-bd_C_sf"/>
</dbReference>
<evidence type="ECO:0000256" key="2">
    <source>
        <dbReference type="ARBA" id="ARBA00004651"/>
    </source>
</evidence>
<evidence type="ECO:0000313" key="15">
    <source>
        <dbReference type="Proteomes" id="UP000183952"/>
    </source>
</evidence>
<keyword evidence="14" id="KW-0282">Flagellum</keyword>
<keyword evidence="5 11" id="KW-0812">Transmembrane</keyword>
<organism evidence="14 15">
    <name type="scientific">Hathewaya proteolytica DSM 3090</name>
    <dbReference type="NCBI Taxonomy" id="1121331"/>
    <lineage>
        <taxon>Bacteria</taxon>
        <taxon>Bacillati</taxon>
        <taxon>Bacillota</taxon>
        <taxon>Clostridia</taxon>
        <taxon>Eubacteriales</taxon>
        <taxon>Clostridiaceae</taxon>
        <taxon>Hathewaya</taxon>
    </lineage>
</organism>
<dbReference type="GO" id="GO:0005886">
    <property type="term" value="C:plasma membrane"/>
    <property type="evidence" value="ECO:0007669"/>
    <property type="project" value="UniProtKB-SubCell"/>
</dbReference>
<evidence type="ECO:0000256" key="1">
    <source>
        <dbReference type="ARBA" id="ARBA00004117"/>
    </source>
</evidence>
<dbReference type="InterPro" id="IPR013556">
    <property type="entry name" value="Flag_M-ring_C"/>
</dbReference>
<keyword evidence="14" id="KW-0969">Cilium</keyword>
<evidence type="ECO:0000313" key="14">
    <source>
        <dbReference type="EMBL" id="SHJ68284.1"/>
    </source>
</evidence>
<reference evidence="14 15" key="1">
    <citation type="submission" date="2016-11" db="EMBL/GenBank/DDBJ databases">
        <authorList>
            <person name="Jaros S."/>
            <person name="Januszkiewicz K."/>
            <person name="Wedrychowicz H."/>
        </authorList>
    </citation>
    <scope>NUCLEOTIDE SEQUENCE [LARGE SCALE GENOMIC DNA]</scope>
    <source>
        <strain evidence="14 15">DSM 3090</strain>
    </source>
</reference>
<evidence type="ECO:0000256" key="4">
    <source>
        <dbReference type="ARBA" id="ARBA00022475"/>
    </source>
</evidence>
<comment type="subcellular location">
    <subcellularLocation>
        <location evidence="1 9">Bacterial flagellum basal body</location>
    </subcellularLocation>
    <subcellularLocation>
        <location evidence="2">Cell membrane</location>
        <topology evidence="2">Multi-pass membrane protein</topology>
    </subcellularLocation>
</comment>
<feature type="domain" description="Flagellar M-ring N-terminal" evidence="12">
    <location>
        <begin position="46"/>
        <end position="219"/>
    </location>
</feature>
<evidence type="ECO:0000259" key="12">
    <source>
        <dbReference type="Pfam" id="PF01514"/>
    </source>
</evidence>
<dbReference type="InterPro" id="IPR043427">
    <property type="entry name" value="YscJ/FliF"/>
</dbReference>
<keyword evidence="15" id="KW-1185">Reference proteome</keyword>
<dbReference type="PANTHER" id="PTHR30046">
    <property type="entry name" value="FLAGELLAR M-RING PROTEIN"/>
    <property type="match status" value="1"/>
</dbReference>